<evidence type="ECO:0000256" key="1">
    <source>
        <dbReference type="SAM" id="MobiDB-lite"/>
    </source>
</evidence>
<organism evidence="2 3">
    <name type="scientific">Aspergillus cavernicola</name>
    <dbReference type="NCBI Taxonomy" id="176166"/>
    <lineage>
        <taxon>Eukaryota</taxon>
        <taxon>Fungi</taxon>
        <taxon>Dikarya</taxon>
        <taxon>Ascomycota</taxon>
        <taxon>Pezizomycotina</taxon>
        <taxon>Eurotiomycetes</taxon>
        <taxon>Eurotiomycetidae</taxon>
        <taxon>Eurotiales</taxon>
        <taxon>Aspergillaceae</taxon>
        <taxon>Aspergillus</taxon>
        <taxon>Aspergillus subgen. Nidulantes</taxon>
    </lineage>
</organism>
<keyword evidence="3" id="KW-1185">Reference proteome</keyword>
<feature type="compositionally biased region" description="Polar residues" evidence="1">
    <location>
        <begin position="13"/>
        <end position="24"/>
    </location>
</feature>
<name>A0ABR4I4V8_9EURO</name>
<dbReference type="EMBL" id="JBFXLS010000058">
    <property type="protein sequence ID" value="KAL2822314.1"/>
    <property type="molecule type" value="Genomic_DNA"/>
</dbReference>
<accession>A0ABR4I4V8</accession>
<comment type="caution">
    <text evidence="2">The sequence shown here is derived from an EMBL/GenBank/DDBJ whole genome shotgun (WGS) entry which is preliminary data.</text>
</comment>
<feature type="region of interest" description="Disordered" evidence="1">
    <location>
        <begin position="1"/>
        <end position="60"/>
    </location>
</feature>
<evidence type="ECO:0000313" key="2">
    <source>
        <dbReference type="EMBL" id="KAL2822314.1"/>
    </source>
</evidence>
<feature type="compositionally biased region" description="Basic residues" evidence="1">
    <location>
        <begin position="1"/>
        <end position="12"/>
    </location>
</feature>
<feature type="compositionally biased region" description="Basic and acidic residues" evidence="1">
    <location>
        <begin position="26"/>
        <end position="36"/>
    </location>
</feature>
<protein>
    <submittedName>
        <fullName evidence="2">Uncharacterized protein</fullName>
    </submittedName>
</protein>
<evidence type="ECO:0000313" key="3">
    <source>
        <dbReference type="Proteomes" id="UP001610335"/>
    </source>
</evidence>
<dbReference type="Proteomes" id="UP001610335">
    <property type="component" value="Unassembled WGS sequence"/>
</dbReference>
<gene>
    <name evidence="2" type="ORF">BDW59DRAFT_163748</name>
</gene>
<sequence>MPHSSNKKRHYTPRNQPTPVNAEQQDLGHYDARPNSRFDFGPHGPPPFWSYQARPGRPVGNFNGQPPRSFDAAPVALPYEVPGSGPEAFNPPMPYITDRAFGGQFRRSTDHGFPEYQNRLFLEGYRFSSSHQQIYQAPRFEAGVHHESDLRWREEHPCELEGKPLLQCIKLRGDAPEFIPGQKCAVDEEPKEKTKEPCWLVVSSH</sequence>
<reference evidence="2 3" key="1">
    <citation type="submission" date="2024-07" db="EMBL/GenBank/DDBJ databases">
        <title>Section-level genome sequencing and comparative genomics of Aspergillus sections Usti and Cavernicolus.</title>
        <authorList>
            <consortium name="Lawrence Berkeley National Laboratory"/>
            <person name="Nybo J.L."/>
            <person name="Vesth T.C."/>
            <person name="Theobald S."/>
            <person name="Frisvad J.C."/>
            <person name="Larsen T.O."/>
            <person name="Kjaerboelling I."/>
            <person name="Rothschild-Mancinelli K."/>
            <person name="Lyhne E.K."/>
            <person name="Kogle M.E."/>
            <person name="Barry K."/>
            <person name="Clum A."/>
            <person name="Na H."/>
            <person name="Ledsgaard L."/>
            <person name="Lin J."/>
            <person name="Lipzen A."/>
            <person name="Kuo A."/>
            <person name="Riley R."/>
            <person name="Mondo S."/>
            <person name="LaButti K."/>
            <person name="Haridas S."/>
            <person name="Pangalinan J."/>
            <person name="Salamov A.A."/>
            <person name="Simmons B.A."/>
            <person name="Magnuson J.K."/>
            <person name="Chen J."/>
            <person name="Drula E."/>
            <person name="Henrissat B."/>
            <person name="Wiebenga A."/>
            <person name="Lubbers R.J."/>
            <person name="Gomes A.C."/>
            <person name="Makela M.R."/>
            <person name="Stajich J."/>
            <person name="Grigoriev I.V."/>
            <person name="Mortensen U.H."/>
            <person name="De vries R.P."/>
            <person name="Baker S.E."/>
            <person name="Andersen M.R."/>
        </authorList>
    </citation>
    <scope>NUCLEOTIDE SEQUENCE [LARGE SCALE GENOMIC DNA]</scope>
    <source>
        <strain evidence="2 3">CBS 600.67</strain>
    </source>
</reference>
<proteinExistence type="predicted"/>